<reference evidence="1" key="1">
    <citation type="submission" date="2023-04" db="EMBL/GenBank/DDBJ databases">
        <title>Ambrosiozyma monospora NBRC 10751.</title>
        <authorList>
            <person name="Ichikawa N."/>
            <person name="Sato H."/>
            <person name="Tonouchi N."/>
        </authorList>
    </citation>
    <scope>NUCLEOTIDE SEQUENCE</scope>
    <source>
        <strain evidence="1">NBRC 10751</strain>
    </source>
</reference>
<keyword evidence="2" id="KW-1185">Reference proteome</keyword>
<protein>
    <submittedName>
        <fullName evidence="1">Unnamed protein product</fullName>
    </submittedName>
</protein>
<accession>A0ACB5T8Z8</accession>
<dbReference type="EMBL" id="BSXS01004842">
    <property type="protein sequence ID" value="GME83576.1"/>
    <property type="molecule type" value="Genomic_DNA"/>
</dbReference>
<sequence length="343" mass="38867">MKDHKQSRTPDSQDITLQQNTIETSSCNSDTDIEKQELEDLQLQKRLLTPFLIDKKVPHIPLESERVKYQYRETNILNQLFFLWCLPILKVGYRRTIEPEDLYRIDSESQFDSNNRANTFYKHFENQKRKNESSYLKKHHIEITPESRANLKNDPNFKYSELLVFFAVYHTLAKEVWDVIVCKSLGDIAADLNPLLIKAFITYIHDKATGKTTSNKGYGYGVGISCIVFCQGLMFARFFHGASFVGGEIKGLLNKVLIDKALKLDKHARVEYTPSAITTLLGNDLSKIDLACAYATFVIGMPLGLIITITLLCVNLGGVSMAGVGYFILVTLTIAYSVNCLEV</sequence>
<evidence type="ECO:0000313" key="1">
    <source>
        <dbReference type="EMBL" id="GME83576.1"/>
    </source>
</evidence>
<gene>
    <name evidence="1" type="ORF">Amon02_000626200</name>
</gene>
<dbReference type="Proteomes" id="UP001165064">
    <property type="component" value="Unassembled WGS sequence"/>
</dbReference>
<name>A0ACB5T8Z8_AMBMO</name>
<comment type="caution">
    <text evidence="1">The sequence shown here is derived from an EMBL/GenBank/DDBJ whole genome shotgun (WGS) entry which is preliminary data.</text>
</comment>
<evidence type="ECO:0000313" key="2">
    <source>
        <dbReference type="Proteomes" id="UP001165064"/>
    </source>
</evidence>
<proteinExistence type="predicted"/>
<organism evidence="1 2">
    <name type="scientific">Ambrosiozyma monospora</name>
    <name type="common">Yeast</name>
    <name type="synonym">Endomycopsis monosporus</name>
    <dbReference type="NCBI Taxonomy" id="43982"/>
    <lineage>
        <taxon>Eukaryota</taxon>
        <taxon>Fungi</taxon>
        <taxon>Dikarya</taxon>
        <taxon>Ascomycota</taxon>
        <taxon>Saccharomycotina</taxon>
        <taxon>Pichiomycetes</taxon>
        <taxon>Pichiales</taxon>
        <taxon>Pichiaceae</taxon>
        <taxon>Ambrosiozyma</taxon>
    </lineage>
</organism>